<dbReference type="Proteomes" id="UP000053766">
    <property type="component" value="Unassembled WGS sequence"/>
</dbReference>
<dbReference type="SMART" id="SM00020">
    <property type="entry name" value="Tryp_SPc"/>
    <property type="match status" value="1"/>
</dbReference>
<dbReference type="Pfam" id="PF00089">
    <property type="entry name" value="Trypsin"/>
    <property type="match status" value="1"/>
</dbReference>
<dbReference type="InterPro" id="IPR051333">
    <property type="entry name" value="CLIP_Serine_Protease"/>
</dbReference>
<dbReference type="GO" id="GO:0006508">
    <property type="term" value="P:proteolysis"/>
    <property type="evidence" value="ECO:0007669"/>
    <property type="project" value="InterPro"/>
</dbReference>
<evidence type="ECO:0000313" key="2">
    <source>
        <dbReference type="EMBL" id="KJH51852.1"/>
    </source>
</evidence>
<sequence>MKKRSLGGVAAKRNDYPWIVSLITSISSTDFLPHTVSLQCDIDRQAIACKEMSAVIEFIAQYQDAQHDLYKPLDEAKVVMYVGGHCRFPSKCSYESASYRIVNMEIHPNYDSCNLYRDIAIAEISENVHSDGVPICMPDVDEEIPSHLVAVGYGFNPNDKYRRLLHAVDLAFYKLDSYHDQLHTLTSGKSICRGDSGGPLIKTNGTRYTLIGITSSNGQTCEGPEVPQGYLYVVFLTIGRLNTFEDVRKYLDWICEITGVCPSPSSVSNATYEIESSEVE</sequence>
<gene>
    <name evidence="2" type="ORF">DICVIV_01931</name>
</gene>
<dbReference type="GO" id="GO:0004252">
    <property type="term" value="F:serine-type endopeptidase activity"/>
    <property type="evidence" value="ECO:0007669"/>
    <property type="project" value="InterPro"/>
</dbReference>
<dbReference type="InterPro" id="IPR001254">
    <property type="entry name" value="Trypsin_dom"/>
</dbReference>
<accession>A0A0D8Y6N9</accession>
<organism evidence="2 3">
    <name type="scientific">Dictyocaulus viviparus</name>
    <name type="common">Bovine lungworm</name>
    <dbReference type="NCBI Taxonomy" id="29172"/>
    <lineage>
        <taxon>Eukaryota</taxon>
        <taxon>Metazoa</taxon>
        <taxon>Ecdysozoa</taxon>
        <taxon>Nematoda</taxon>
        <taxon>Chromadorea</taxon>
        <taxon>Rhabditida</taxon>
        <taxon>Rhabditina</taxon>
        <taxon>Rhabditomorpha</taxon>
        <taxon>Strongyloidea</taxon>
        <taxon>Metastrongylidae</taxon>
        <taxon>Dictyocaulus</taxon>
    </lineage>
</organism>
<reference evidence="2 3" key="1">
    <citation type="submission" date="2013-11" db="EMBL/GenBank/DDBJ databases">
        <title>Draft genome of the bovine lungworm Dictyocaulus viviparus.</title>
        <authorList>
            <person name="Mitreva M."/>
        </authorList>
    </citation>
    <scope>NUCLEOTIDE SEQUENCE [LARGE SCALE GENOMIC DNA]</scope>
    <source>
        <strain evidence="2 3">HannoverDv2000</strain>
    </source>
</reference>
<evidence type="ECO:0000313" key="3">
    <source>
        <dbReference type="Proteomes" id="UP000053766"/>
    </source>
</evidence>
<dbReference type="PANTHER" id="PTHR24260">
    <property type="match status" value="1"/>
</dbReference>
<protein>
    <submittedName>
        <fullName evidence="2">Trypsin</fullName>
    </submittedName>
</protein>
<keyword evidence="3" id="KW-1185">Reference proteome</keyword>
<proteinExistence type="predicted"/>
<evidence type="ECO:0000259" key="1">
    <source>
        <dbReference type="PROSITE" id="PS50240"/>
    </source>
</evidence>
<dbReference type="InterPro" id="IPR033116">
    <property type="entry name" value="TRYPSIN_SER"/>
</dbReference>
<feature type="domain" description="Peptidase S1" evidence="1">
    <location>
        <begin position="5"/>
        <end position="259"/>
    </location>
</feature>
<name>A0A0D8Y6N9_DICVI</name>
<dbReference type="SUPFAM" id="SSF50494">
    <property type="entry name" value="Trypsin-like serine proteases"/>
    <property type="match status" value="1"/>
</dbReference>
<dbReference type="OrthoDB" id="7754674at2759"/>
<dbReference type="EMBL" id="KN716175">
    <property type="protein sequence ID" value="KJH51852.1"/>
    <property type="molecule type" value="Genomic_DNA"/>
</dbReference>
<dbReference type="InterPro" id="IPR043504">
    <property type="entry name" value="Peptidase_S1_PA_chymotrypsin"/>
</dbReference>
<dbReference type="AlphaFoldDB" id="A0A0D8Y6N9"/>
<dbReference type="InterPro" id="IPR009003">
    <property type="entry name" value="Peptidase_S1_PA"/>
</dbReference>
<dbReference type="PROSITE" id="PS00135">
    <property type="entry name" value="TRYPSIN_SER"/>
    <property type="match status" value="1"/>
</dbReference>
<dbReference type="Gene3D" id="2.40.10.10">
    <property type="entry name" value="Trypsin-like serine proteases"/>
    <property type="match status" value="1"/>
</dbReference>
<dbReference type="PROSITE" id="PS50240">
    <property type="entry name" value="TRYPSIN_DOM"/>
    <property type="match status" value="1"/>
</dbReference>
<reference evidence="3" key="2">
    <citation type="journal article" date="2016" name="Sci. Rep.">
        <title>Dictyocaulus viviparus genome, variome and transcriptome elucidate lungworm biology and support future intervention.</title>
        <authorList>
            <person name="McNulty S.N."/>
            <person name="Strube C."/>
            <person name="Rosa B.A."/>
            <person name="Martin J.C."/>
            <person name="Tyagi R."/>
            <person name="Choi Y.J."/>
            <person name="Wang Q."/>
            <person name="Hallsworth Pepin K."/>
            <person name="Zhang X."/>
            <person name="Ozersky P."/>
            <person name="Wilson R.K."/>
            <person name="Sternberg P.W."/>
            <person name="Gasser R.B."/>
            <person name="Mitreva M."/>
        </authorList>
    </citation>
    <scope>NUCLEOTIDE SEQUENCE [LARGE SCALE GENOMIC DNA]</scope>
    <source>
        <strain evidence="3">HannoverDv2000</strain>
    </source>
</reference>
<dbReference type="STRING" id="29172.A0A0D8Y6N9"/>
<dbReference type="PANTHER" id="PTHR24260:SF136">
    <property type="entry name" value="GH08193P-RELATED"/>
    <property type="match status" value="1"/>
</dbReference>